<dbReference type="InterPro" id="IPR032465">
    <property type="entry name" value="ACMSD"/>
</dbReference>
<keyword evidence="4" id="KW-1185">Reference proteome</keyword>
<gene>
    <name evidence="3" type="ORF">GCM10023196_064430</name>
</gene>
<reference evidence="4" key="1">
    <citation type="journal article" date="2019" name="Int. J. Syst. Evol. Microbiol.">
        <title>The Global Catalogue of Microorganisms (GCM) 10K type strain sequencing project: providing services to taxonomists for standard genome sequencing and annotation.</title>
        <authorList>
            <consortium name="The Broad Institute Genomics Platform"/>
            <consortium name="The Broad Institute Genome Sequencing Center for Infectious Disease"/>
            <person name="Wu L."/>
            <person name="Ma J."/>
        </authorList>
    </citation>
    <scope>NUCLEOTIDE SEQUENCE [LARGE SCALE GENOMIC DNA]</scope>
    <source>
        <strain evidence="4">JCM 17939</strain>
    </source>
</reference>
<dbReference type="Proteomes" id="UP001501442">
    <property type="component" value="Unassembled WGS sequence"/>
</dbReference>
<evidence type="ECO:0000313" key="4">
    <source>
        <dbReference type="Proteomes" id="UP001501442"/>
    </source>
</evidence>
<sequence length="353" mass="39734">MSADSPAELRLRDYTPRSQARAEVTSVPTPAVPCVDVHNHLGRWLSPDGGWLVRDVAALVAVMDECQVATVVNLDGRWGDELGENLDRYDAAYPGRFVTFCQLDWRLVAEPDGVDRLVGELRAAVARGARGLKVWKDLGLRVRDADGRLLPPGDPRLAPIWRACAELGVPVLIHSADPVAFFEPLDRYNERLEELIENPDWWFGDRDRFPSFGELMLSLEQLVKTHPDTAFIGAHVGCNAEDLRWVDRMLTAYPNFHIDLGGRMAELGRRPRAARALVLRHPERVLFGTDAFPPRGDDYRLWFRFLESADEAFSYAPDEAVPPQGRWHVHALDLPATVLPPLYAGNARRLLRL</sequence>
<dbReference type="InterPro" id="IPR032466">
    <property type="entry name" value="Metal_Hydrolase"/>
</dbReference>
<dbReference type="SUPFAM" id="SSF51556">
    <property type="entry name" value="Metallo-dependent hydrolases"/>
    <property type="match status" value="1"/>
</dbReference>
<dbReference type="Pfam" id="PF04909">
    <property type="entry name" value="Amidohydro_2"/>
    <property type="match status" value="1"/>
</dbReference>
<dbReference type="PANTHER" id="PTHR21240">
    <property type="entry name" value="2-AMINO-3-CARBOXYLMUCONATE-6-SEMIALDEHYDE DECARBOXYLASE"/>
    <property type="match status" value="1"/>
</dbReference>
<dbReference type="EMBL" id="BAABHK010000010">
    <property type="protein sequence ID" value="GAA4632153.1"/>
    <property type="molecule type" value="Genomic_DNA"/>
</dbReference>
<dbReference type="InterPro" id="IPR006680">
    <property type="entry name" value="Amidohydro-rel"/>
</dbReference>
<keyword evidence="1" id="KW-0456">Lyase</keyword>
<comment type="caution">
    <text evidence="3">The sequence shown here is derived from an EMBL/GenBank/DDBJ whole genome shotgun (WGS) entry which is preliminary data.</text>
</comment>
<dbReference type="RefSeq" id="WP_345435155.1">
    <property type="nucleotide sequence ID" value="NZ_BAABHK010000010.1"/>
</dbReference>
<dbReference type="PANTHER" id="PTHR21240:SF28">
    <property type="entry name" value="ISO-OROTATE DECARBOXYLASE (EUROFUNG)"/>
    <property type="match status" value="1"/>
</dbReference>
<organism evidence="3 4">
    <name type="scientific">Actinoallomurus vinaceus</name>
    <dbReference type="NCBI Taxonomy" id="1080074"/>
    <lineage>
        <taxon>Bacteria</taxon>
        <taxon>Bacillati</taxon>
        <taxon>Actinomycetota</taxon>
        <taxon>Actinomycetes</taxon>
        <taxon>Streptosporangiales</taxon>
        <taxon>Thermomonosporaceae</taxon>
        <taxon>Actinoallomurus</taxon>
    </lineage>
</organism>
<feature type="domain" description="Amidohydrolase-related" evidence="2">
    <location>
        <begin position="108"/>
        <end position="353"/>
    </location>
</feature>
<name>A0ABP8UHA5_9ACTN</name>
<evidence type="ECO:0000259" key="2">
    <source>
        <dbReference type="Pfam" id="PF04909"/>
    </source>
</evidence>
<evidence type="ECO:0000313" key="3">
    <source>
        <dbReference type="EMBL" id="GAA4632153.1"/>
    </source>
</evidence>
<evidence type="ECO:0000256" key="1">
    <source>
        <dbReference type="ARBA" id="ARBA00023239"/>
    </source>
</evidence>
<accession>A0ABP8UHA5</accession>
<proteinExistence type="predicted"/>
<protein>
    <recommendedName>
        <fullName evidence="2">Amidohydrolase-related domain-containing protein</fullName>
    </recommendedName>
</protein>
<dbReference type="Gene3D" id="3.20.20.140">
    <property type="entry name" value="Metal-dependent hydrolases"/>
    <property type="match status" value="1"/>
</dbReference>